<reference evidence="2" key="1">
    <citation type="submission" date="2018-05" db="EMBL/GenBank/DDBJ databases">
        <authorList>
            <person name="Lanie J.A."/>
            <person name="Ng W.-L."/>
            <person name="Kazmierczak K.M."/>
            <person name="Andrzejewski T.M."/>
            <person name="Davidsen T.M."/>
            <person name="Wayne K.J."/>
            <person name="Tettelin H."/>
            <person name="Glass J.I."/>
            <person name="Rusch D."/>
            <person name="Podicherti R."/>
            <person name="Tsui H.-C.T."/>
            <person name="Winkler M.E."/>
        </authorList>
    </citation>
    <scope>NUCLEOTIDE SEQUENCE</scope>
</reference>
<evidence type="ECO:0000256" key="1">
    <source>
        <dbReference type="SAM" id="MobiDB-lite"/>
    </source>
</evidence>
<dbReference type="EMBL" id="UINC01091162">
    <property type="protein sequence ID" value="SVC43715.1"/>
    <property type="molecule type" value="Genomic_DNA"/>
</dbReference>
<feature type="region of interest" description="Disordered" evidence="1">
    <location>
        <begin position="1"/>
        <end position="28"/>
    </location>
</feature>
<accession>A0A382M6V8</accession>
<protein>
    <submittedName>
        <fullName evidence="2">Uncharacterized protein</fullName>
    </submittedName>
</protein>
<gene>
    <name evidence="2" type="ORF">METZ01_LOCUS296569</name>
</gene>
<name>A0A382M6V8_9ZZZZ</name>
<evidence type="ECO:0000313" key="2">
    <source>
        <dbReference type="EMBL" id="SVC43715.1"/>
    </source>
</evidence>
<dbReference type="AlphaFoldDB" id="A0A382M6V8"/>
<sequence length="93" mass="10040">MTITYKKNETFDGTRKQTGPDPDNEGETIETTLTGIRDIEVTFTSDSPAITYTRHVNVCFAADGTTYDDDATNARIVQVGDGVAHKIAVGVIS</sequence>
<organism evidence="2">
    <name type="scientific">marine metagenome</name>
    <dbReference type="NCBI Taxonomy" id="408172"/>
    <lineage>
        <taxon>unclassified sequences</taxon>
        <taxon>metagenomes</taxon>
        <taxon>ecological metagenomes</taxon>
    </lineage>
</organism>
<proteinExistence type="predicted"/>
<feature type="compositionally biased region" description="Basic and acidic residues" evidence="1">
    <location>
        <begin position="1"/>
        <end position="15"/>
    </location>
</feature>